<dbReference type="Pfam" id="PF00698">
    <property type="entry name" value="Acyl_transf_1"/>
    <property type="match status" value="1"/>
</dbReference>
<protein>
    <recommendedName>
        <fullName evidence="1">[acyl-carrier-protein] S-malonyltransferase</fullName>
        <ecNumber evidence="1">2.3.1.39</ecNumber>
    </recommendedName>
</protein>
<organism evidence="6">
    <name type="scientific">marine sediment metagenome</name>
    <dbReference type="NCBI Taxonomy" id="412755"/>
    <lineage>
        <taxon>unclassified sequences</taxon>
        <taxon>metagenomes</taxon>
        <taxon>ecological metagenomes</taxon>
    </lineage>
</organism>
<dbReference type="GO" id="GO:0004314">
    <property type="term" value="F:[acyl-carrier-protein] S-malonyltransferase activity"/>
    <property type="evidence" value="ECO:0007669"/>
    <property type="project" value="UniProtKB-EC"/>
</dbReference>
<accession>X1H3S4</accession>
<feature type="non-terminal residue" evidence="6">
    <location>
        <position position="141"/>
    </location>
</feature>
<dbReference type="PANTHER" id="PTHR42681:SF1">
    <property type="entry name" value="MALONYL-COA-ACYL CARRIER PROTEIN TRANSACYLASE, MITOCHONDRIAL"/>
    <property type="match status" value="1"/>
</dbReference>
<feature type="domain" description="Malonyl-CoA:ACP transacylase (MAT)" evidence="5">
    <location>
        <begin position="9"/>
        <end position="139"/>
    </location>
</feature>
<reference evidence="6" key="1">
    <citation type="journal article" date="2014" name="Front. Microbiol.">
        <title>High frequency of phylogenetically diverse reductive dehalogenase-homologous genes in deep subseafloor sedimentary metagenomes.</title>
        <authorList>
            <person name="Kawai M."/>
            <person name="Futagami T."/>
            <person name="Toyoda A."/>
            <person name="Takaki Y."/>
            <person name="Nishi S."/>
            <person name="Hori S."/>
            <person name="Arai W."/>
            <person name="Tsubouchi T."/>
            <person name="Morono Y."/>
            <person name="Uchiyama I."/>
            <person name="Ito T."/>
            <person name="Fujiyama A."/>
            <person name="Inagaki F."/>
            <person name="Takami H."/>
        </authorList>
    </citation>
    <scope>NUCLEOTIDE SEQUENCE</scope>
    <source>
        <strain evidence="6">Expedition CK06-06</strain>
    </source>
</reference>
<dbReference type="Gene3D" id="3.40.366.10">
    <property type="entry name" value="Malonyl-Coenzyme A Acyl Carrier Protein, domain 2"/>
    <property type="match status" value="1"/>
</dbReference>
<evidence type="ECO:0000256" key="3">
    <source>
        <dbReference type="ARBA" id="ARBA00023315"/>
    </source>
</evidence>
<dbReference type="InterPro" id="IPR016035">
    <property type="entry name" value="Acyl_Trfase/lysoPLipase"/>
</dbReference>
<comment type="caution">
    <text evidence="6">The sequence shown here is derived from an EMBL/GenBank/DDBJ whole genome shotgun (WGS) entry which is preliminary data.</text>
</comment>
<evidence type="ECO:0000256" key="1">
    <source>
        <dbReference type="ARBA" id="ARBA00013258"/>
    </source>
</evidence>
<proteinExistence type="predicted"/>
<dbReference type="InterPro" id="IPR001227">
    <property type="entry name" value="Ac_transferase_dom_sf"/>
</dbReference>
<dbReference type="EMBL" id="BARU01016718">
    <property type="protein sequence ID" value="GAH51755.1"/>
    <property type="molecule type" value="Genomic_DNA"/>
</dbReference>
<dbReference type="GO" id="GO:0005829">
    <property type="term" value="C:cytosol"/>
    <property type="evidence" value="ECO:0007669"/>
    <property type="project" value="TreeGrafter"/>
</dbReference>
<evidence type="ECO:0000256" key="4">
    <source>
        <dbReference type="ARBA" id="ARBA00048462"/>
    </source>
</evidence>
<dbReference type="PANTHER" id="PTHR42681">
    <property type="entry name" value="MALONYL-COA-ACYL CARRIER PROTEIN TRANSACYLASE, MITOCHONDRIAL"/>
    <property type="match status" value="1"/>
</dbReference>
<comment type="catalytic activity">
    <reaction evidence="4">
        <text>holo-[ACP] + malonyl-CoA = malonyl-[ACP] + CoA</text>
        <dbReference type="Rhea" id="RHEA:41792"/>
        <dbReference type="Rhea" id="RHEA-COMP:9623"/>
        <dbReference type="Rhea" id="RHEA-COMP:9685"/>
        <dbReference type="ChEBI" id="CHEBI:57287"/>
        <dbReference type="ChEBI" id="CHEBI:57384"/>
        <dbReference type="ChEBI" id="CHEBI:64479"/>
        <dbReference type="ChEBI" id="CHEBI:78449"/>
        <dbReference type="EC" id="2.3.1.39"/>
    </reaction>
</comment>
<keyword evidence="2" id="KW-0808">Transferase</keyword>
<evidence type="ECO:0000259" key="5">
    <source>
        <dbReference type="Pfam" id="PF00698"/>
    </source>
</evidence>
<dbReference type="InterPro" id="IPR014043">
    <property type="entry name" value="Acyl_transferase_dom"/>
</dbReference>
<dbReference type="EC" id="2.3.1.39" evidence="1"/>
<gene>
    <name evidence="6" type="ORF">S03H2_27775</name>
</gene>
<evidence type="ECO:0000313" key="6">
    <source>
        <dbReference type="EMBL" id="GAH51755.1"/>
    </source>
</evidence>
<dbReference type="AlphaFoldDB" id="X1H3S4"/>
<name>X1H3S4_9ZZZZ</name>
<sequence>MSETPKIAYVFPGQGSQDIGMGWDLYDSYASAREAFDEADATLGFPLSQLCFEGPEAELTRTDNVQPAILATSIACLRAAQQQASDEDLPAPSFVAGHSLGEYTALVAADVLSLSDAVRLVRERGRLMHKAGEKNQGSMLA</sequence>
<dbReference type="SUPFAM" id="SSF52151">
    <property type="entry name" value="FabD/lysophospholipase-like"/>
    <property type="match status" value="1"/>
</dbReference>
<dbReference type="InterPro" id="IPR050858">
    <property type="entry name" value="Mal-CoA-ACP_Trans/PKS_FabD"/>
</dbReference>
<evidence type="ECO:0000256" key="2">
    <source>
        <dbReference type="ARBA" id="ARBA00022679"/>
    </source>
</evidence>
<dbReference type="GO" id="GO:0006633">
    <property type="term" value="P:fatty acid biosynthetic process"/>
    <property type="evidence" value="ECO:0007669"/>
    <property type="project" value="TreeGrafter"/>
</dbReference>
<keyword evidence="3" id="KW-0012">Acyltransferase</keyword>